<dbReference type="Pfam" id="PF07093">
    <property type="entry name" value="SGT1"/>
    <property type="match status" value="1"/>
</dbReference>
<gene>
    <name evidence="2" type="ORF">Syun_015500</name>
</gene>
<organism evidence="2 3">
    <name type="scientific">Stephania yunnanensis</name>
    <dbReference type="NCBI Taxonomy" id="152371"/>
    <lineage>
        <taxon>Eukaryota</taxon>
        <taxon>Viridiplantae</taxon>
        <taxon>Streptophyta</taxon>
        <taxon>Embryophyta</taxon>
        <taxon>Tracheophyta</taxon>
        <taxon>Spermatophyta</taxon>
        <taxon>Magnoliopsida</taxon>
        <taxon>Ranunculales</taxon>
        <taxon>Menispermaceae</taxon>
        <taxon>Menispermoideae</taxon>
        <taxon>Cissampelideae</taxon>
        <taxon>Stephania</taxon>
    </lineage>
</organism>
<comment type="caution">
    <text evidence="2">The sequence shown here is derived from an EMBL/GenBank/DDBJ whole genome shotgun (WGS) entry which is preliminary data.</text>
</comment>
<feature type="region of interest" description="Disordered" evidence="1">
    <location>
        <begin position="470"/>
        <end position="501"/>
    </location>
</feature>
<dbReference type="AlphaFoldDB" id="A0AAP0JNI1"/>
<accession>A0AAP0JNI1</accession>
<evidence type="ECO:0000313" key="2">
    <source>
        <dbReference type="EMBL" id="KAK9136170.1"/>
    </source>
</evidence>
<evidence type="ECO:0000313" key="3">
    <source>
        <dbReference type="Proteomes" id="UP001420932"/>
    </source>
</evidence>
<keyword evidence="3" id="KW-1185">Reference proteome</keyword>
<name>A0AAP0JNI1_9MAGN</name>
<dbReference type="GO" id="GO:0005634">
    <property type="term" value="C:nucleus"/>
    <property type="evidence" value="ECO:0007669"/>
    <property type="project" value="TreeGrafter"/>
</dbReference>
<dbReference type="Proteomes" id="UP001420932">
    <property type="component" value="Unassembled WGS sequence"/>
</dbReference>
<dbReference type="InterPro" id="IPR010770">
    <property type="entry name" value="Ecd"/>
</dbReference>
<feature type="region of interest" description="Disordered" evidence="1">
    <location>
        <begin position="552"/>
        <end position="586"/>
    </location>
</feature>
<feature type="compositionally biased region" description="Acidic residues" evidence="1">
    <location>
        <begin position="559"/>
        <end position="585"/>
    </location>
</feature>
<evidence type="ECO:0000256" key="1">
    <source>
        <dbReference type="SAM" id="MobiDB-lite"/>
    </source>
</evidence>
<reference evidence="2 3" key="1">
    <citation type="submission" date="2024-01" db="EMBL/GenBank/DDBJ databases">
        <title>Genome assemblies of Stephania.</title>
        <authorList>
            <person name="Yang L."/>
        </authorList>
    </citation>
    <scope>NUCLEOTIDE SEQUENCE [LARGE SCALE GENOMIC DNA]</scope>
    <source>
        <strain evidence="2">YNDBR</strain>
        <tissue evidence="2">Leaf</tissue>
    </source>
</reference>
<sequence>MSHKAGEVLRVVCHMGVSGRGRPRTLPPSITFVSLSPNLCPRAVNSHFLLFKNLKLPCKIAVWSRIFSTAISRFQGFFLSMLKFDQFSRLQLIWFYVQVFLRLSMLNPGTTFTPSTLSSLRTAYHTENEWFVVYLLFLISSRFPSLSIRVWDSDGDFLLIEAAYSLPRWINPENSLNRVFIRNGELHIVPKTRFGSNSNPDLLDSLMFLVSDVGGEARASDSVQVAVRSRISGYPERARLNVHRVRVRVPASVAAVLKHEPCLVSLAVEGFYDRDIDSMKYAARMERFLPGGRAEELVEVVVRVSRAMYAQLVRQTFQAPKCYPMLPPMADGGSAYVEAELGMKIACGFEMMYQQRRCDGSEVRGSSWDAYREELERTGYFKGLLPGSKEHRQLMETAQENYKNSSLFSRTSEMMNAPVRRIDEILALPHSADDFRGIELPPSDDDAWLYSGEDELNSAILQRQKEMEDYELTHPKSRKSRDHKDFRPSDTSEVNGFDPGDISKTMQAFIKKLSTYEGAEVPENRNSKDVDLDVERFFKDIESVMGKTGNKATVGIADKDEESSSDMDFDDSEDGSDLAEDEERESDFMDTYSAALNKELKSTTLKKSFIRANEETLRNDDKGKSIVDEEMDEDFSPVDVDVNLVKSLLDSFSSQQGLPGPASNLLGLMGIQLPQDSNKDK</sequence>
<proteinExistence type="predicted"/>
<dbReference type="PANTHER" id="PTHR13060">
    <property type="entry name" value="SGT1 PROTEIN HSGT1 SUPPRESSOR OF GCR2"/>
    <property type="match status" value="1"/>
</dbReference>
<protein>
    <submittedName>
        <fullName evidence="2">Uncharacterized protein</fullName>
    </submittedName>
</protein>
<dbReference type="PANTHER" id="PTHR13060:SF0">
    <property type="entry name" value="PROTEIN ECDYSONELESS HOMOLOG"/>
    <property type="match status" value="1"/>
</dbReference>
<dbReference type="EMBL" id="JBBNAF010000006">
    <property type="protein sequence ID" value="KAK9136170.1"/>
    <property type="molecule type" value="Genomic_DNA"/>
</dbReference>